<gene>
    <name evidence="1" type="ORF">KSK55_09240</name>
</gene>
<proteinExistence type="predicted"/>
<organism evidence="1 2">
    <name type="scientific">Methanospirillum hungatei</name>
    <dbReference type="NCBI Taxonomy" id="2203"/>
    <lineage>
        <taxon>Archaea</taxon>
        <taxon>Methanobacteriati</taxon>
        <taxon>Methanobacteriota</taxon>
        <taxon>Stenosarchaea group</taxon>
        <taxon>Methanomicrobia</taxon>
        <taxon>Methanomicrobiales</taxon>
        <taxon>Methanospirillaceae</taxon>
        <taxon>Methanospirillum</taxon>
    </lineage>
</organism>
<name>A0A8F5VKP5_METHU</name>
<protein>
    <submittedName>
        <fullName evidence="1">Uncharacterized protein</fullName>
    </submittedName>
</protein>
<dbReference type="EMBL" id="CP077107">
    <property type="protein sequence ID" value="QXO93563.1"/>
    <property type="molecule type" value="Genomic_DNA"/>
</dbReference>
<sequence length="92" mass="11262">MKDEYQKRIDIIELLLHVMYMSLFQQYMRVNYDGAWRVVKEIIDSVRKCKGVFVVNWHNTNFRENYIERKVLEKILVYCEKKPAYMETPLLP</sequence>
<evidence type="ECO:0000313" key="2">
    <source>
        <dbReference type="Proteomes" id="UP000694228"/>
    </source>
</evidence>
<accession>A0A8F5VKP5</accession>
<dbReference type="AlphaFoldDB" id="A0A8F5VKP5"/>
<evidence type="ECO:0000313" key="1">
    <source>
        <dbReference type="EMBL" id="QXO93563.1"/>
    </source>
</evidence>
<dbReference type="OrthoDB" id="371704at2157"/>
<reference evidence="1 2" key="1">
    <citation type="submission" date="2021-06" db="EMBL/GenBank/DDBJ databases">
        <title>Complete genome sequence of the secondary alcohol utilizing methanogen Methanospirillum hungatei strain GP1.</title>
        <authorList>
            <person name="Day L.A."/>
            <person name="Costa K.C."/>
        </authorList>
    </citation>
    <scope>NUCLEOTIDE SEQUENCE [LARGE SCALE GENOMIC DNA]</scope>
    <source>
        <strain evidence="1 2">GP1</strain>
    </source>
</reference>
<dbReference type="Proteomes" id="UP000694228">
    <property type="component" value="Chromosome"/>
</dbReference>